<dbReference type="SUPFAM" id="SSF52467">
    <property type="entry name" value="DHS-like NAD/FAD-binding domain"/>
    <property type="match status" value="1"/>
</dbReference>
<feature type="region of interest" description="Disordered" evidence="7">
    <location>
        <begin position="41"/>
        <end position="70"/>
    </location>
</feature>
<dbReference type="PROSITE" id="PS50305">
    <property type="entry name" value="SIRTUIN"/>
    <property type="match status" value="1"/>
</dbReference>
<dbReference type="InterPro" id="IPR026591">
    <property type="entry name" value="Sirtuin_cat_small_dom_sf"/>
</dbReference>
<dbReference type="PANTHER" id="PTHR11085">
    <property type="entry name" value="NAD-DEPENDENT PROTEIN DEACYLASE SIRTUIN-5, MITOCHONDRIAL-RELATED"/>
    <property type="match status" value="1"/>
</dbReference>
<keyword evidence="3" id="KW-0479">Metal-binding</keyword>
<evidence type="ECO:0000259" key="8">
    <source>
        <dbReference type="PROSITE" id="PS50305"/>
    </source>
</evidence>
<dbReference type="GO" id="GO:0017136">
    <property type="term" value="F:histone deacetylase activity, NAD-dependent"/>
    <property type="evidence" value="ECO:0007669"/>
    <property type="project" value="TreeGrafter"/>
</dbReference>
<dbReference type="InterPro" id="IPR029035">
    <property type="entry name" value="DHS-like_NAD/FAD-binding_dom"/>
</dbReference>
<evidence type="ECO:0000256" key="2">
    <source>
        <dbReference type="ARBA" id="ARBA00022679"/>
    </source>
</evidence>
<keyword evidence="2" id="KW-0808">Transferase</keyword>
<proteinExistence type="predicted"/>
<evidence type="ECO:0000313" key="9">
    <source>
        <dbReference type="EMBL" id="CAI4013410.1"/>
    </source>
</evidence>
<evidence type="ECO:0000256" key="4">
    <source>
        <dbReference type="ARBA" id="ARBA00022833"/>
    </source>
</evidence>
<evidence type="ECO:0000256" key="7">
    <source>
        <dbReference type="SAM" id="MobiDB-lite"/>
    </source>
</evidence>
<feature type="domain" description="Deacetylase sirtuin-type" evidence="8">
    <location>
        <begin position="121"/>
        <end position="378"/>
    </location>
</feature>
<dbReference type="GO" id="GO:0070403">
    <property type="term" value="F:NAD+ binding"/>
    <property type="evidence" value="ECO:0007669"/>
    <property type="project" value="InterPro"/>
</dbReference>
<dbReference type="OrthoDB" id="424302at2759"/>
<gene>
    <name evidence="9" type="ORF">C1SCF055_LOCUS38382</name>
</gene>
<name>A0A9P1DPN9_9DINO</name>
<dbReference type="AlphaFoldDB" id="A0A9P1DPN9"/>
<dbReference type="GO" id="GO:0005634">
    <property type="term" value="C:nucleus"/>
    <property type="evidence" value="ECO:0007669"/>
    <property type="project" value="TreeGrafter"/>
</dbReference>
<evidence type="ECO:0000256" key="3">
    <source>
        <dbReference type="ARBA" id="ARBA00022723"/>
    </source>
</evidence>
<comment type="caution">
    <text evidence="6">Lacks conserved residue(s) required for the propagation of feature annotation.</text>
</comment>
<sequence>MQRGDGGLWPFVVLDLLGTTTMTQRHQASCWGLPPWHSGLGSQGSGSDPWGQRRRVAARAEASGCEADLQSDPEEILNQLEESGLFRGDEQLLAQLRLLAAEGVHPLDALRGVQQEDPRDPMLQSFDVAGIARYIQDQQCQNIVVLCGAGISTSAGIPDFRTPGSGLYDNLQRFNLTEPESIFNLDFFQKEPGPFYELCRDLWPGHYEPTIGHHFIRLQPGMTVGNEGKELPVDSLERQAGVSPEKIVAAHGNMDEAHVVGTQRFVEVDELRQAIFAGEKGWRALAATHGGLVKPSVVMFGEDLPDRFWDLQEDDLRKCDLMIVIGTSLVVEPFASLVGKASPTAPRLLINRRPGTKAEVMVDSMSIYWGFLRHGRSPKKHCCFNTKMVQSWKILGVRGTTISRNLQINKSNNREREREEREREREREERERERRIYIYIYMDEIQYSDTSFRHCRHWNDD</sequence>
<dbReference type="EMBL" id="CAMXCT010005846">
    <property type="protein sequence ID" value="CAI4013410.1"/>
    <property type="molecule type" value="Genomic_DNA"/>
</dbReference>
<keyword evidence="11" id="KW-1185">Reference proteome</keyword>
<dbReference type="Gene3D" id="3.40.50.1220">
    <property type="entry name" value="TPP-binding domain"/>
    <property type="match status" value="1"/>
</dbReference>
<reference evidence="9" key="1">
    <citation type="submission" date="2022-10" db="EMBL/GenBank/DDBJ databases">
        <authorList>
            <person name="Chen Y."/>
            <person name="Dougan E. K."/>
            <person name="Chan C."/>
            <person name="Rhodes N."/>
            <person name="Thang M."/>
        </authorList>
    </citation>
    <scope>NUCLEOTIDE SEQUENCE</scope>
</reference>
<dbReference type="Pfam" id="PF02146">
    <property type="entry name" value="SIR2"/>
    <property type="match status" value="1"/>
</dbReference>
<dbReference type="InterPro" id="IPR050134">
    <property type="entry name" value="NAD-dep_sirtuin_deacylases"/>
</dbReference>
<reference evidence="10 11" key="2">
    <citation type="submission" date="2024-05" db="EMBL/GenBank/DDBJ databases">
        <authorList>
            <person name="Chen Y."/>
            <person name="Shah S."/>
            <person name="Dougan E. K."/>
            <person name="Thang M."/>
            <person name="Chan C."/>
        </authorList>
    </citation>
    <scope>NUCLEOTIDE SEQUENCE [LARGE SCALE GENOMIC DNA]</scope>
</reference>
<dbReference type="EMBL" id="CAMXCT020005846">
    <property type="protein sequence ID" value="CAL1166785.1"/>
    <property type="molecule type" value="Genomic_DNA"/>
</dbReference>
<dbReference type="InterPro" id="IPR003000">
    <property type="entry name" value="Sirtuin"/>
</dbReference>
<evidence type="ECO:0000313" key="11">
    <source>
        <dbReference type="Proteomes" id="UP001152797"/>
    </source>
</evidence>
<evidence type="ECO:0000256" key="6">
    <source>
        <dbReference type="PROSITE-ProRule" id="PRU00236"/>
    </source>
</evidence>
<dbReference type="Proteomes" id="UP001152797">
    <property type="component" value="Unassembled WGS sequence"/>
</dbReference>
<feature type="compositionally biased region" description="Basic and acidic residues" evidence="7">
    <location>
        <begin position="412"/>
        <end position="428"/>
    </location>
</feature>
<evidence type="ECO:0000313" key="10">
    <source>
        <dbReference type="EMBL" id="CAL4800722.1"/>
    </source>
</evidence>
<dbReference type="InterPro" id="IPR026590">
    <property type="entry name" value="Ssirtuin_cat_dom"/>
</dbReference>
<comment type="caution">
    <text evidence="9">The sequence shown here is derived from an EMBL/GenBank/DDBJ whole genome shotgun (WGS) entry which is preliminary data.</text>
</comment>
<organism evidence="9">
    <name type="scientific">Cladocopium goreaui</name>
    <dbReference type="NCBI Taxonomy" id="2562237"/>
    <lineage>
        <taxon>Eukaryota</taxon>
        <taxon>Sar</taxon>
        <taxon>Alveolata</taxon>
        <taxon>Dinophyceae</taxon>
        <taxon>Suessiales</taxon>
        <taxon>Symbiodiniaceae</taxon>
        <taxon>Cladocopium</taxon>
    </lineage>
</organism>
<dbReference type="PANTHER" id="PTHR11085:SF6">
    <property type="entry name" value="NAD-DEPENDENT PROTEIN DEACETYLASE SIRTUIN-2"/>
    <property type="match status" value="1"/>
</dbReference>
<dbReference type="GO" id="GO:0046872">
    <property type="term" value="F:metal ion binding"/>
    <property type="evidence" value="ECO:0007669"/>
    <property type="project" value="UniProtKB-KW"/>
</dbReference>
<keyword evidence="5" id="KW-0520">NAD</keyword>
<dbReference type="EMBL" id="CAMXCT030005846">
    <property type="protein sequence ID" value="CAL4800722.1"/>
    <property type="molecule type" value="Genomic_DNA"/>
</dbReference>
<evidence type="ECO:0000256" key="5">
    <source>
        <dbReference type="ARBA" id="ARBA00023027"/>
    </source>
</evidence>
<feature type="region of interest" description="Disordered" evidence="7">
    <location>
        <begin position="408"/>
        <end position="428"/>
    </location>
</feature>
<accession>A0A9P1DPN9</accession>
<comment type="cofactor">
    <cofactor evidence="1">
        <name>Zn(2+)</name>
        <dbReference type="ChEBI" id="CHEBI:29105"/>
    </cofactor>
</comment>
<protein>
    <submittedName>
        <fullName evidence="10">NAD-dependent protein deacetylase sirtuin-2 (NAD-dependent protein defatty-acylase sirtuin-2) (Regulatory protein SIR2 homolog 2) (SIR2-like protein 2)</fullName>
    </submittedName>
</protein>
<keyword evidence="4" id="KW-0862">Zinc</keyword>
<evidence type="ECO:0000256" key="1">
    <source>
        <dbReference type="ARBA" id="ARBA00001947"/>
    </source>
</evidence>
<dbReference type="Gene3D" id="3.30.1600.10">
    <property type="entry name" value="SIR2/SIRT2 'Small Domain"/>
    <property type="match status" value="1"/>
</dbReference>